<keyword evidence="2" id="KW-0804">Transcription</keyword>
<dbReference type="PROSITE" id="PS52050">
    <property type="entry name" value="WYL"/>
    <property type="match status" value="1"/>
</dbReference>
<gene>
    <name evidence="4" type="ORF">960</name>
</gene>
<evidence type="ECO:0000313" key="4">
    <source>
        <dbReference type="EMBL" id="CFX31103.1"/>
    </source>
</evidence>
<dbReference type="GO" id="GO:0003700">
    <property type="term" value="F:DNA-binding transcription factor activity"/>
    <property type="evidence" value="ECO:0007669"/>
    <property type="project" value="InterPro"/>
</dbReference>
<dbReference type="InterPro" id="IPR036390">
    <property type="entry name" value="WH_DNA-bd_sf"/>
</dbReference>
<accession>A0A0E4G9Z3</accession>
<dbReference type="Pfam" id="PF25583">
    <property type="entry name" value="WCX"/>
    <property type="match status" value="1"/>
</dbReference>
<feature type="domain" description="HTH deoR-type" evidence="3">
    <location>
        <begin position="12"/>
        <end position="71"/>
    </location>
</feature>
<evidence type="ECO:0000313" key="5">
    <source>
        <dbReference type="Proteomes" id="UP000045545"/>
    </source>
</evidence>
<protein>
    <submittedName>
        <fullName evidence="4">Protein PafB/PafC</fullName>
    </submittedName>
</protein>
<evidence type="ECO:0000256" key="2">
    <source>
        <dbReference type="ARBA" id="ARBA00023163"/>
    </source>
</evidence>
<dbReference type="PANTHER" id="PTHR34580">
    <property type="match status" value="1"/>
</dbReference>
<dbReference type="Pfam" id="PF13280">
    <property type="entry name" value="WYL"/>
    <property type="match status" value="1"/>
</dbReference>
<keyword evidence="1" id="KW-0805">Transcription regulation</keyword>
<dbReference type="PIRSF" id="PIRSF016838">
    <property type="entry name" value="PafC"/>
    <property type="match status" value="1"/>
</dbReference>
<proteinExistence type="predicted"/>
<organism evidence="4 5">
    <name type="scientific">Syntrophomonas zehnderi OL-4</name>
    <dbReference type="NCBI Taxonomy" id="690567"/>
    <lineage>
        <taxon>Bacteria</taxon>
        <taxon>Bacillati</taxon>
        <taxon>Bacillota</taxon>
        <taxon>Clostridia</taxon>
        <taxon>Eubacteriales</taxon>
        <taxon>Syntrophomonadaceae</taxon>
        <taxon>Syntrophomonas</taxon>
    </lineage>
</organism>
<dbReference type="InterPro" id="IPR026881">
    <property type="entry name" value="WYL_dom"/>
</dbReference>
<dbReference type="EMBL" id="CGIH01000016">
    <property type="protein sequence ID" value="CFX31103.1"/>
    <property type="molecule type" value="Genomic_DNA"/>
</dbReference>
<dbReference type="STRING" id="690567.960"/>
<dbReference type="InterPro" id="IPR057727">
    <property type="entry name" value="WCX_dom"/>
</dbReference>
<dbReference type="AlphaFoldDB" id="A0A0E4G9Z3"/>
<reference evidence="4 5" key="1">
    <citation type="submission" date="2015-03" db="EMBL/GenBank/DDBJ databases">
        <authorList>
            <person name="Murphy D."/>
        </authorList>
    </citation>
    <scope>NUCLEOTIDE SEQUENCE [LARGE SCALE GENOMIC DNA]</scope>
    <source>
        <strain evidence="4 5">OL-4</strain>
    </source>
</reference>
<dbReference type="PANTHER" id="PTHR34580:SF1">
    <property type="entry name" value="PROTEIN PAFC"/>
    <property type="match status" value="1"/>
</dbReference>
<sequence>MLYLDSGDYEVKIDRLISIIIVLLRRERVQAKELAEMFDVSVRTILRDIDAINLAGIPVVTYQGVHGGISIAEGYRLDKSILSVGDMATIVSTLKGVAASAPDSRYDVLVEKLKIPLSTSQLELLELKSRQMIIDLSPWGINGQIQGRISLLRQAIENRREIEVIYVDAAGTKTMRQLEPYSLLLKGQSWYLYAWCLLRQDFRFFKLVRIKDVQLTDRVYQSREIPAAEQGYFERQWKERNSLVELELLFDKEMESVVEECFGEGAFWQDDGRIMVKAYLPENNWLYGYLLSFGSGMEVINPPHIRKILAAIAEKIHKTYSS</sequence>
<evidence type="ECO:0000259" key="3">
    <source>
        <dbReference type="PROSITE" id="PS51000"/>
    </source>
</evidence>
<dbReference type="InterPro" id="IPR001034">
    <property type="entry name" value="DeoR_HTH"/>
</dbReference>
<dbReference type="InterPro" id="IPR051534">
    <property type="entry name" value="CBASS_pafABC_assoc_protein"/>
</dbReference>
<dbReference type="Proteomes" id="UP000045545">
    <property type="component" value="Unassembled WGS sequence"/>
</dbReference>
<dbReference type="InterPro" id="IPR036388">
    <property type="entry name" value="WH-like_DNA-bd_sf"/>
</dbReference>
<dbReference type="InterPro" id="IPR013196">
    <property type="entry name" value="HTH_11"/>
</dbReference>
<dbReference type="InterPro" id="IPR028349">
    <property type="entry name" value="PafC-like"/>
</dbReference>
<dbReference type="SUPFAM" id="SSF46785">
    <property type="entry name" value="Winged helix' DNA-binding domain"/>
    <property type="match status" value="1"/>
</dbReference>
<dbReference type="Pfam" id="PF08279">
    <property type="entry name" value="HTH_11"/>
    <property type="match status" value="1"/>
</dbReference>
<dbReference type="Gene3D" id="1.10.10.10">
    <property type="entry name" value="Winged helix-like DNA-binding domain superfamily/Winged helix DNA-binding domain"/>
    <property type="match status" value="1"/>
</dbReference>
<dbReference type="PROSITE" id="PS51000">
    <property type="entry name" value="HTH_DEOR_2"/>
    <property type="match status" value="1"/>
</dbReference>
<name>A0A0E4G9Z3_9FIRM</name>
<keyword evidence="5" id="KW-1185">Reference proteome</keyword>
<evidence type="ECO:0000256" key="1">
    <source>
        <dbReference type="ARBA" id="ARBA00023015"/>
    </source>
</evidence>